<feature type="domain" description="Cationic amino acid transporter C-terminal" evidence="7">
    <location>
        <begin position="537"/>
        <end position="586"/>
    </location>
</feature>
<feature type="compositionally biased region" description="Acidic residues" evidence="5">
    <location>
        <begin position="890"/>
        <end position="899"/>
    </location>
</feature>
<feature type="transmembrane region" description="Helical" evidence="6">
    <location>
        <begin position="325"/>
        <end position="351"/>
    </location>
</feature>
<feature type="transmembrane region" description="Helical" evidence="6">
    <location>
        <begin position="372"/>
        <end position="391"/>
    </location>
</feature>
<gene>
    <name evidence="8" type="ORF">CHIRRI_LOCUS4241</name>
</gene>
<feature type="region of interest" description="Disordered" evidence="5">
    <location>
        <begin position="880"/>
        <end position="902"/>
    </location>
</feature>
<dbReference type="Gene3D" id="1.20.1740.10">
    <property type="entry name" value="Amino acid/polyamine transporter I"/>
    <property type="match status" value="1"/>
</dbReference>
<feature type="transmembrane region" description="Helical" evidence="6">
    <location>
        <begin position="162"/>
        <end position="182"/>
    </location>
</feature>
<evidence type="ECO:0000256" key="2">
    <source>
        <dbReference type="ARBA" id="ARBA00022692"/>
    </source>
</evidence>
<dbReference type="GO" id="GO:0061459">
    <property type="term" value="F:L-arginine transmembrane transporter activity"/>
    <property type="evidence" value="ECO:0007669"/>
    <property type="project" value="TreeGrafter"/>
</dbReference>
<dbReference type="GO" id="GO:0097638">
    <property type="term" value="P:L-arginine import across plasma membrane"/>
    <property type="evidence" value="ECO:0007669"/>
    <property type="project" value="TreeGrafter"/>
</dbReference>
<dbReference type="OrthoDB" id="3900342at2759"/>
<dbReference type="InterPro" id="IPR002293">
    <property type="entry name" value="AA/rel_permease1"/>
</dbReference>
<dbReference type="InterPro" id="IPR029485">
    <property type="entry name" value="CAT_C"/>
</dbReference>
<feature type="transmembrane region" description="Helical" evidence="6">
    <location>
        <begin position="33"/>
        <end position="52"/>
    </location>
</feature>
<evidence type="ECO:0000313" key="8">
    <source>
        <dbReference type="EMBL" id="CAG9801310.1"/>
    </source>
</evidence>
<feature type="transmembrane region" description="Helical" evidence="6">
    <location>
        <begin position="95"/>
        <end position="116"/>
    </location>
</feature>
<keyword evidence="3 6" id="KW-1133">Transmembrane helix</keyword>
<feature type="transmembrane region" description="Helical" evidence="6">
    <location>
        <begin position="236"/>
        <end position="258"/>
    </location>
</feature>
<keyword evidence="2 6" id="KW-0812">Transmembrane</keyword>
<accession>A0A9N9WQ05</accession>
<feature type="transmembrane region" description="Helical" evidence="6">
    <location>
        <begin position="536"/>
        <end position="558"/>
    </location>
</feature>
<dbReference type="PANTHER" id="PTHR43243">
    <property type="entry name" value="INNER MEMBRANE TRANSPORTER YGJI-RELATED"/>
    <property type="match status" value="1"/>
</dbReference>
<evidence type="ECO:0000256" key="6">
    <source>
        <dbReference type="SAM" id="Phobius"/>
    </source>
</evidence>
<dbReference type="Proteomes" id="UP001153620">
    <property type="component" value="Chromosome 1"/>
</dbReference>
<feature type="transmembrane region" description="Helical" evidence="6">
    <location>
        <begin position="397"/>
        <end position="418"/>
    </location>
</feature>
<evidence type="ECO:0000256" key="3">
    <source>
        <dbReference type="ARBA" id="ARBA00022989"/>
    </source>
</evidence>
<feature type="region of interest" description="Disordered" evidence="5">
    <location>
        <begin position="596"/>
        <end position="623"/>
    </location>
</feature>
<feature type="transmembrane region" description="Helical" evidence="6">
    <location>
        <begin position="194"/>
        <end position="216"/>
    </location>
</feature>
<organism evidence="8 9">
    <name type="scientific">Chironomus riparius</name>
    <dbReference type="NCBI Taxonomy" id="315576"/>
    <lineage>
        <taxon>Eukaryota</taxon>
        <taxon>Metazoa</taxon>
        <taxon>Ecdysozoa</taxon>
        <taxon>Arthropoda</taxon>
        <taxon>Hexapoda</taxon>
        <taxon>Insecta</taxon>
        <taxon>Pterygota</taxon>
        <taxon>Neoptera</taxon>
        <taxon>Endopterygota</taxon>
        <taxon>Diptera</taxon>
        <taxon>Nematocera</taxon>
        <taxon>Chironomoidea</taxon>
        <taxon>Chironomidae</taxon>
        <taxon>Chironominae</taxon>
        <taxon>Chironomus</taxon>
    </lineage>
</organism>
<keyword evidence="4 6" id="KW-0472">Membrane</keyword>
<dbReference type="GO" id="GO:0005886">
    <property type="term" value="C:plasma membrane"/>
    <property type="evidence" value="ECO:0007669"/>
    <property type="project" value="TreeGrafter"/>
</dbReference>
<sequence length="985" mass="110766">MSKINYWNIMTRKKPMPVHDNEESKFNRLFSTFDLTALGVSATLGVGVYVLAGHVAKLEAGPSVILSFLIAAAASFLAGLCYAEFASRVPKSGSAYVFTYVAIGEFIAFIIGWNLLLEYIIGSASIAKGLSLYIDSLINDTMKNSFRHIAPITYTGNFLSTYFDFFAFTGPLLLGFALAFGLRKSAGMNNILCVLNLFVVLFVVIVVLIYANLEYWRIDPADVPAEYRNAVGKGGFFPFGFSGTLKGAATCFFGFVGFDCIATTGEEVENPRKTVPRAILYSLIIIFLAYFGVSLLTLMWPYYLLDAEAPLPHAFGEKGLLIPKWIVTIGGIVGLIASLFGAMFPLPRILYAMSVDGLLFKEFGVISKRFKTPVMGTLSAAFLTSCFAGLFELAALVNMLSIGVLLAYTVVAISIIILRFSQSDQIPTHNGDCIETSNLLRPGYNVTVKGFFMQLIRMNSSTHPNTISTTVVGILILSYCFASLMVSLLLTYGWQAVINGEMWALVLLIILSALLVLFALLISIQPKQNFVTTTKPFMVPFVPFLPAISVFINIYLMLMLDYFTWIRFGIWMLIGFLVYFPYAWFHHTRMNNINDTNKTVKHEGTDNRNENEKNSEEFKSPEISNDITSHNIEQVAPKIIHVTLRSEAPSTSKEHTNHHKHHDNYECQLAIQILDTVLEDEEESEYSKRLSKFLDASIEDINENQIQQIEEPKILPKLKIIDTHDLQLQLDEILEQACEIASEKVNEIQSPADDDDNVFQNEKFLTHLSDLIMSNKSAQETQTLHKKKKDLHEEIKTENEGMKHSSSAPDLQEVLRQIEMRNEPKLVVVTPYEDKFIKEGTKDPNKLKVPKVKLHSQTLTPPQINKELFAKFDEIQQRKAEAGIPVQQETDSESSEDDSVDKVEFKEKLEKLLSLPPTRMSFIRPVPLPRTSLQKNEEVQKIIEAIDPTPLKRRVEPPATPMTATMQKQKQMFDEVLKNIKKDES</sequence>
<comment type="subcellular location">
    <subcellularLocation>
        <location evidence="1">Membrane</location>
        <topology evidence="1">Multi-pass membrane protein</topology>
    </subcellularLocation>
</comment>
<proteinExistence type="predicted"/>
<feature type="compositionally biased region" description="Basic and acidic residues" evidence="5">
    <location>
        <begin position="598"/>
        <end position="620"/>
    </location>
</feature>
<feature type="transmembrane region" description="Helical" evidence="6">
    <location>
        <begin position="64"/>
        <end position="83"/>
    </location>
</feature>
<reference evidence="8" key="1">
    <citation type="submission" date="2022-01" db="EMBL/GenBank/DDBJ databases">
        <authorList>
            <person name="King R."/>
        </authorList>
    </citation>
    <scope>NUCLEOTIDE SEQUENCE</scope>
</reference>
<dbReference type="PANTHER" id="PTHR43243:SF105">
    <property type="entry name" value="CATIONIC AMINO ACID TRANSPORTER C-TERMINAL DOMAIN-CONTAINING PROTEIN"/>
    <property type="match status" value="1"/>
</dbReference>
<evidence type="ECO:0000256" key="1">
    <source>
        <dbReference type="ARBA" id="ARBA00004141"/>
    </source>
</evidence>
<dbReference type="Pfam" id="PF13906">
    <property type="entry name" value="AA_permease_C"/>
    <property type="match status" value="1"/>
</dbReference>
<feature type="transmembrane region" description="Helical" evidence="6">
    <location>
        <begin position="467"/>
        <end position="490"/>
    </location>
</feature>
<feature type="transmembrane region" description="Helical" evidence="6">
    <location>
        <begin position="279"/>
        <end position="305"/>
    </location>
</feature>
<dbReference type="GO" id="GO:0015189">
    <property type="term" value="F:L-lysine transmembrane transporter activity"/>
    <property type="evidence" value="ECO:0007669"/>
    <property type="project" value="TreeGrafter"/>
</dbReference>
<evidence type="ECO:0000313" key="9">
    <source>
        <dbReference type="Proteomes" id="UP001153620"/>
    </source>
</evidence>
<name>A0A9N9WQ05_9DIPT</name>
<protein>
    <recommendedName>
        <fullName evidence="7">Cationic amino acid transporter C-terminal domain-containing protein</fullName>
    </recommendedName>
</protein>
<evidence type="ECO:0000256" key="5">
    <source>
        <dbReference type="SAM" id="MobiDB-lite"/>
    </source>
</evidence>
<keyword evidence="9" id="KW-1185">Reference proteome</keyword>
<reference evidence="8" key="2">
    <citation type="submission" date="2022-10" db="EMBL/GenBank/DDBJ databases">
        <authorList>
            <consortium name="ENA_rothamsted_submissions"/>
            <consortium name="culmorum"/>
            <person name="King R."/>
        </authorList>
    </citation>
    <scope>NUCLEOTIDE SEQUENCE</scope>
</reference>
<evidence type="ECO:0000259" key="7">
    <source>
        <dbReference type="Pfam" id="PF13906"/>
    </source>
</evidence>
<dbReference type="FunFam" id="1.20.1740.10:FF:000010">
    <property type="entry name" value="probable cationic amino acid transporter"/>
    <property type="match status" value="1"/>
</dbReference>
<feature type="transmembrane region" description="Helical" evidence="6">
    <location>
        <begin position="564"/>
        <end position="585"/>
    </location>
</feature>
<dbReference type="Pfam" id="PF13520">
    <property type="entry name" value="AA_permease_2"/>
    <property type="match status" value="1"/>
</dbReference>
<feature type="transmembrane region" description="Helical" evidence="6">
    <location>
        <begin position="502"/>
        <end position="524"/>
    </location>
</feature>
<dbReference type="EMBL" id="OU895877">
    <property type="protein sequence ID" value="CAG9801310.1"/>
    <property type="molecule type" value="Genomic_DNA"/>
</dbReference>
<dbReference type="AlphaFoldDB" id="A0A9N9WQ05"/>
<dbReference type="GO" id="GO:0000064">
    <property type="term" value="F:L-ornithine transmembrane transporter activity"/>
    <property type="evidence" value="ECO:0007669"/>
    <property type="project" value="TreeGrafter"/>
</dbReference>
<evidence type="ECO:0000256" key="4">
    <source>
        <dbReference type="ARBA" id="ARBA00023136"/>
    </source>
</evidence>